<sequence length="209" mass="22437">MDVEAVPSRGGKKKKGSRVEDAPGGLEGQSVGHAPTHAGSSFGTAMSNVGPADLHSTAAKQGVRPAEVPFGAGEQGVGPADVPSGAGEQGVGPPDITVARMWAYNQEISIVRNNYGLRCRNDVVGFGSLIGDHARKWFLGFFGYIGTSDSIPAELLAIYHGSFFSWKKRYKKIHCKSDCIEVVELLHWKPTFHKYRAIIASIQKLTSLD</sequence>
<evidence type="ECO:0000313" key="2">
    <source>
        <dbReference type="EMBL" id="KAK7323318.1"/>
    </source>
</evidence>
<evidence type="ECO:0000256" key="1">
    <source>
        <dbReference type="SAM" id="MobiDB-lite"/>
    </source>
</evidence>
<proteinExistence type="predicted"/>
<organism evidence="2 3">
    <name type="scientific">Canavalia gladiata</name>
    <name type="common">Sword bean</name>
    <name type="synonym">Dolichos gladiatus</name>
    <dbReference type="NCBI Taxonomy" id="3824"/>
    <lineage>
        <taxon>Eukaryota</taxon>
        <taxon>Viridiplantae</taxon>
        <taxon>Streptophyta</taxon>
        <taxon>Embryophyta</taxon>
        <taxon>Tracheophyta</taxon>
        <taxon>Spermatophyta</taxon>
        <taxon>Magnoliopsida</taxon>
        <taxon>eudicotyledons</taxon>
        <taxon>Gunneridae</taxon>
        <taxon>Pentapetalae</taxon>
        <taxon>rosids</taxon>
        <taxon>fabids</taxon>
        <taxon>Fabales</taxon>
        <taxon>Fabaceae</taxon>
        <taxon>Papilionoideae</taxon>
        <taxon>50 kb inversion clade</taxon>
        <taxon>NPAAA clade</taxon>
        <taxon>indigoferoid/millettioid clade</taxon>
        <taxon>Phaseoleae</taxon>
        <taxon>Canavalia</taxon>
    </lineage>
</organism>
<dbReference type="EMBL" id="JAYMYQ010000006">
    <property type="protein sequence ID" value="KAK7323318.1"/>
    <property type="molecule type" value="Genomic_DNA"/>
</dbReference>
<dbReference type="InterPro" id="IPR044730">
    <property type="entry name" value="RNase_H-like_dom_plant"/>
</dbReference>
<dbReference type="Proteomes" id="UP001367508">
    <property type="component" value="Unassembled WGS sequence"/>
</dbReference>
<evidence type="ECO:0000313" key="3">
    <source>
        <dbReference type="Proteomes" id="UP001367508"/>
    </source>
</evidence>
<feature type="compositionally biased region" description="Polar residues" evidence="1">
    <location>
        <begin position="38"/>
        <end position="47"/>
    </location>
</feature>
<name>A0AAN9KXN8_CANGL</name>
<dbReference type="AlphaFoldDB" id="A0AAN9KXN8"/>
<protein>
    <recommendedName>
        <fullName evidence="4">RNase H type-1 domain-containing protein</fullName>
    </recommendedName>
</protein>
<feature type="region of interest" description="Disordered" evidence="1">
    <location>
        <begin position="68"/>
        <end position="90"/>
    </location>
</feature>
<dbReference type="PANTHER" id="PTHR47723:SF19">
    <property type="entry name" value="POLYNUCLEOTIDYL TRANSFERASE, RIBONUCLEASE H-LIKE SUPERFAMILY PROTEIN"/>
    <property type="match status" value="1"/>
</dbReference>
<dbReference type="CDD" id="cd06222">
    <property type="entry name" value="RNase_H_like"/>
    <property type="match status" value="1"/>
</dbReference>
<comment type="caution">
    <text evidence="2">The sequence shown here is derived from an EMBL/GenBank/DDBJ whole genome shotgun (WGS) entry which is preliminary data.</text>
</comment>
<feature type="region of interest" description="Disordered" evidence="1">
    <location>
        <begin position="1"/>
        <end position="50"/>
    </location>
</feature>
<dbReference type="PANTHER" id="PTHR47723">
    <property type="entry name" value="OS05G0353850 PROTEIN"/>
    <property type="match status" value="1"/>
</dbReference>
<gene>
    <name evidence="2" type="ORF">VNO77_26786</name>
</gene>
<reference evidence="2 3" key="1">
    <citation type="submission" date="2024-01" db="EMBL/GenBank/DDBJ databases">
        <title>The genomes of 5 underutilized Papilionoideae crops provide insights into root nodulation and disease resistanc.</title>
        <authorList>
            <person name="Jiang F."/>
        </authorList>
    </citation>
    <scope>NUCLEOTIDE SEQUENCE [LARGE SCALE GENOMIC DNA]</scope>
    <source>
        <strain evidence="2">LVBAO_FW01</strain>
        <tissue evidence="2">Leaves</tissue>
    </source>
</reference>
<keyword evidence="3" id="KW-1185">Reference proteome</keyword>
<accession>A0AAN9KXN8</accession>
<evidence type="ECO:0008006" key="4">
    <source>
        <dbReference type="Google" id="ProtNLM"/>
    </source>
</evidence>
<dbReference type="InterPro" id="IPR053151">
    <property type="entry name" value="RNase_H-like"/>
</dbReference>